<dbReference type="SUPFAM" id="SSF48264">
    <property type="entry name" value="Cytochrome P450"/>
    <property type="match status" value="1"/>
</dbReference>
<evidence type="ECO:0000313" key="9">
    <source>
        <dbReference type="Proteomes" id="UP000270866"/>
    </source>
</evidence>
<evidence type="ECO:0000256" key="3">
    <source>
        <dbReference type="ARBA" id="ARBA00022723"/>
    </source>
</evidence>
<reference evidence="8 9" key="1">
    <citation type="journal article" date="2018" name="Sci. Rep.">
        <title>Characterisation of pathogen-specific regions and novel effector candidates in Fusarium oxysporum f. sp. cepae.</title>
        <authorList>
            <person name="Armitage A.D."/>
            <person name="Taylor A."/>
            <person name="Sobczyk M.K."/>
            <person name="Baxter L."/>
            <person name="Greenfield B.P."/>
            <person name="Bates H.J."/>
            <person name="Wilson F."/>
            <person name="Jackson A.C."/>
            <person name="Ott S."/>
            <person name="Harrison R.J."/>
            <person name="Clarkson J.P."/>
        </authorList>
    </citation>
    <scope>NUCLEOTIDE SEQUENCE [LARGE SCALE GENOMIC DNA]</scope>
    <source>
        <strain evidence="8 9">FoC_Fus2</strain>
    </source>
</reference>
<gene>
    <name evidence="8" type="ORF">BFJ65_g6971</name>
</gene>
<evidence type="ECO:0000313" key="8">
    <source>
        <dbReference type="EMBL" id="RKK20273.1"/>
    </source>
</evidence>
<proteinExistence type="inferred from homology"/>
<dbReference type="InterPro" id="IPR036396">
    <property type="entry name" value="Cyt_P450_sf"/>
</dbReference>
<dbReference type="InterPro" id="IPR001128">
    <property type="entry name" value="Cyt_P450"/>
</dbReference>
<keyword evidence="3 7" id="KW-0479">Metal-binding</keyword>
<keyword evidence="4" id="KW-0560">Oxidoreductase</keyword>
<name>A0A3L6NPA4_FUSOX</name>
<dbReference type="GO" id="GO:0016705">
    <property type="term" value="F:oxidoreductase activity, acting on paired donors, with incorporation or reduction of molecular oxygen"/>
    <property type="evidence" value="ECO:0007669"/>
    <property type="project" value="InterPro"/>
</dbReference>
<dbReference type="GO" id="GO:0020037">
    <property type="term" value="F:heme binding"/>
    <property type="evidence" value="ECO:0007669"/>
    <property type="project" value="InterPro"/>
</dbReference>
<evidence type="ECO:0000256" key="4">
    <source>
        <dbReference type="ARBA" id="ARBA00023002"/>
    </source>
</evidence>
<evidence type="ECO:0008006" key="10">
    <source>
        <dbReference type="Google" id="ProtNLM"/>
    </source>
</evidence>
<keyword evidence="5 7" id="KW-0408">Iron</keyword>
<keyword evidence="6" id="KW-0503">Monooxygenase</keyword>
<dbReference type="Proteomes" id="UP000270866">
    <property type="component" value="Chromosome 7"/>
</dbReference>
<protein>
    <recommendedName>
        <fullName evidence="10">Cytochrome P450</fullName>
    </recommendedName>
</protein>
<dbReference type="InterPro" id="IPR002403">
    <property type="entry name" value="Cyt_P450_E_grp-IV"/>
</dbReference>
<accession>A0A3L6NPA4</accession>
<dbReference type="Pfam" id="PF00067">
    <property type="entry name" value="p450"/>
    <property type="match status" value="1"/>
</dbReference>
<evidence type="ECO:0000256" key="6">
    <source>
        <dbReference type="ARBA" id="ARBA00023033"/>
    </source>
</evidence>
<dbReference type="PRINTS" id="PR00465">
    <property type="entry name" value="EP450IV"/>
</dbReference>
<dbReference type="EMBL" id="MRCU01000004">
    <property type="protein sequence ID" value="RKK20273.1"/>
    <property type="molecule type" value="Genomic_DNA"/>
</dbReference>
<dbReference type="Gene3D" id="1.10.630.10">
    <property type="entry name" value="Cytochrome P450"/>
    <property type="match status" value="1"/>
</dbReference>
<dbReference type="GO" id="GO:0004497">
    <property type="term" value="F:monooxygenase activity"/>
    <property type="evidence" value="ECO:0007669"/>
    <property type="project" value="UniProtKB-KW"/>
</dbReference>
<dbReference type="PANTHER" id="PTHR46206">
    <property type="entry name" value="CYTOCHROME P450"/>
    <property type="match status" value="1"/>
</dbReference>
<feature type="binding site" description="axial binding residue" evidence="7">
    <location>
        <position position="70"/>
    </location>
    <ligand>
        <name>heme</name>
        <dbReference type="ChEBI" id="CHEBI:30413"/>
    </ligand>
    <ligandPart>
        <name>Fe</name>
        <dbReference type="ChEBI" id="CHEBI:18248"/>
    </ligandPart>
</feature>
<keyword evidence="7" id="KW-0349">Heme</keyword>
<comment type="cofactor">
    <cofactor evidence="1 7">
        <name>heme</name>
        <dbReference type="ChEBI" id="CHEBI:30413"/>
    </cofactor>
</comment>
<organism evidence="8 9">
    <name type="scientific">Fusarium oxysporum f. sp. cepae</name>
    <dbReference type="NCBI Taxonomy" id="396571"/>
    <lineage>
        <taxon>Eukaryota</taxon>
        <taxon>Fungi</taxon>
        <taxon>Dikarya</taxon>
        <taxon>Ascomycota</taxon>
        <taxon>Pezizomycotina</taxon>
        <taxon>Sordariomycetes</taxon>
        <taxon>Hypocreomycetidae</taxon>
        <taxon>Hypocreales</taxon>
        <taxon>Nectriaceae</taxon>
        <taxon>Fusarium</taxon>
        <taxon>Fusarium oxysporum species complex</taxon>
    </lineage>
</organism>
<evidence type="ECO:0000256" key="7">
    <source>
        <dbReference type="PIRSR" id="PIRSR602403-1"/>
    </source>
</evidence>
<sequence>MDKAYHDYNRGGSAWGIHHDEELYPNGNTFKPFRFVLLHKDEGIRDSADAHTLIPSSQNHVPFGIGKLSCPGTQFAAVVTKVFLAYLAMNYDLEEVHEKPRFLSLGHLPVPAIGQS</sequence>
<comment type="similarity">
    <text evidence="2">Belongs to the cytochrome P450 family.</text>
</comment>
<comment type="caution">
    <text evidence="8">The sequence shown here is derived from an EMBL/GenBank/DDBJ whole genome shotgun (WGS) entry which is preliminary data.</text>
</comment>
<dbReference type="AlphaFoldDB" id="A0A3L6NPA4"/>
<evidence type="ECO:0000256" key="1">
    <source>
        <dbReference type="ARBA" id="ARBA00001971"/>
    </source>
</evidence>
<evidence type="ECO:0000256" key="5">
    <source>
        <dbReference type="ARBA" id="ARBA00023004"/>
    </source>
</evidence>
<dbReference type="GO" id="GO:0005506">
    <property type="term" value="F:iron ion binding"/>
    <property type="evidence" value="ECO:0007669"/>
    <property type="project" value="InterPro"/>
</dbReference>
<evidence type="ECO:0000256" key="2">
    <source>
        <dbReference type="ARBA" id="ARBA00010617"/>
    </source>
</evidence>